<organism evidence="1 2">
    <name type="scientific">Neobacillus ginsengisoli</name>
    <dbReference type="NCBI Taxonomy" id="904295"/>
    <lineage>
        <taxon>Bacteria</taxon>
        <taxon>Bacillati</taxon>
        <taxon>Bacillota</taxon>
        <taxon>Bacilli</taxon>
        <taxon>Bacillales</taxon>
        <taxon>Bacillaceae</taxon>
        <taxon>Neobacillus</taxon>
    </lineage>
</organism>
<reference evidence="1 2" key="1">
    <citation type="submission" date="2023-07" db="EMBL/GenBank/DDBJ databases">
        <title>Genomic Encyclopedia of Type Strains, Phase IV (KMG-IV): sequencing the most valuable type-strain genomes for metagenomic binning, comparative biology and taxonomic classification.</title>
        <authorList>
            <person name="Goeker M."/>
        </authorList>
    </citation>
    <scope>NUCLEOTIDE SEQUENCE [LARGE SCALE GENOMIC DNA]</scope>
    <source>
        <strain evidence="1 2">DSM 27594</strain>
    </source>
</reference>
<gene>
    <name evidence="1" type="ORF">J2S10_002463</name>
</gene>
<proteinExistence type="predicted"/>
<accession>A0ABT9XVM2</accession>
<comment type="caution">
    <text evidence="1">The sequence shown here is derived from an EMBL/GenBank/DDBJ whole genome shotgun (WGS) entry which is preliminary data.</text>
</comment>
<dbReference type="EMBL" id="JAUSTW010000003">
    <property type="protein sequence ID" value="MDQ0199305.1"/>
    <property type="molecule type" value="Genomic_DNA"/>
</dbReference>
<evidence type="ECO:0000313" key="1">
    <source>
        <dbReference type="EMBL" id="MDQ0199305.1"/>
    </source>
</evidence>
<keyword evidence="2" id="KW-1185">Reference proteome</keyword>
<evidence type="ECO:0000313" key="2">
    <source>
        <dbReference type="Proteomes" id="UP001224122"/>
    </source>
</evidence>
<name>A0ABT9XVM2_9BACI</name>
<dbReference type="Proteomes" id="UP001224122">
    <property type="component" value="Unassembled WGS sequence"/>
</dbReference>
<protein>
    <submittedName>
        <fullName evidence="1">Uncharacterized protein</fullName>
    </submittedName>
</protein>
<dbReference type="RefSeq" id="WP_307408055.1">
    <property type="nucleotide sequence ID" value="NZ_JAUSTW010000003.1"/>
</dbReference>
<sequence length="148" mass="16223">MEKISIGILILAIVGGLTWIKVHDQVSKESVNKSVSPVVQNIKGEPITGNGTLGQAIHNTHIFLNGVLKKGKVKTIDFTKNKGNLDTVVLYEDGAVNLAKKLNASKEIIDSLQKDLIDTKTAIANQDYKGLYKVEQSLLHLEQSYNIK</sequence>